<name>A0A6A6TET5_9PLEO</name>
<accession>A0A6A6TET5</accession>
<keyword evidence="5" id="KW-1185">Reference proteome</keyword>
<evidence type="ECO:0000256" key="1">
    <source>
        <dbReference type="ARBA" id="ARBA00022737"/>
    </source>
</evidence>
<organism evidence="4 5">
    <name type="scientific">Lophiostoma macrostomum CBS 122681</name>
    <dbReference type="NCBI Taxonomy" id="1314788"/>
    <lineage>
        <taxon>Eukaryota</taxon>
        <taxon>Fungi</taxon>
        <taxon>Dikarya</taxon>
        <taxon>Ascomycota</taxon>
        <taxon>Pezizomycotina</taxon>
        <taxon>Dothideomycetes</taxon>
        <taxon>Pleosporomycetidae</taxon>
        <taxon>Pleosporales</taxon>
        <taxon>Lophiostomataceae</taxon>
        <taxon>Lophiostoma</taxon>
    </lineage>
</organism>
<evidence type="ECO:0000313" key="4">
    <source>
        <dbReference type="EMBL" id="KAF2657956.1"/>
    </source>
</evidence>
<keyword evidence="2 3" id="KW-0040">ANK repeat</keyword>
<dbReference type="InterPro" id="IPR051165">
    <property type="entry name" value="Multifunctional_ANK_Repeat"/>
</dbReference>
<dbReference type="OrthoDB" id="5369447at2759"/>
<gene>
    <name evidence="4" type="ORF">K491DRAFT_299265</name>
</gene>
<dbReference type="PROSITE" id="PS50088">
    <property type="entry name" value="ANK_REPEAT"/>
    <property type="match status" value="1"/>
</dbReference>
<proteinExistence type="predicted"/>
<evidence type="ECO:0000256" key="2">
    <source>
        <dbReference type="ARBA" id="ARBA00023043"/>
    </source>
</evidence>
<dbReference type="EMBL" id="MU004319">
    <property type="protein sequence ID" value="KAF2657956.1"/>
    <property type="molecule type" value="Genomic_DNA"/>
</dbReference>
<dbReference type="Pfam" id="PF12796">
    <property type="entry name" value="Ank_2"/>
    <property type="match status" value="1"/>
</dbReference>
<dbReference type="Proteomes" id="UP000799324">
    <property type="component" value="Unassembled WGS sequence"/>
</dbReference>
<dbReference type="SUPFAM" id="SSF48403">
    <property type="entry name" value="Ankyrin repeat"/>
    <property type="match status" value="1"/>
</dbReference>
<dbReference type="InterPro" id="IPR002110">
    <property type="entry name" value="Ankyrin_rpt"/>
</dbReference>
<dbReference type="PANTHER" id="PTHR24123">
    <property type="entry name" value="ANKYRIN REPEAT-CONTAINING"/>
    <property type="match status" value="1"/>
</dbReference>
<evidence type="ECO:0000313" key="5">
    <source>
        <dbReference type="Proteomes" id="UP000799324"/>
    </source>
</evidence>
<protein>
    <submittedName>
        <fullName evidence="4">Ankyrin</fullName>
    </submittedName>
</protein>
<dbReference type="Gene3D" id="1.25.40.20">
    <property type="entry name" value="Ankyrin repeat-containing domain"/>
    <property type="match status" value="1"/>
</dbReference>
<evidence type="ECO:0000256" key="3">
    <source>
        <dbReference type="PROSITE-ProRule" id="PRU00023"/>
    </source>
</evidence>
<dbReference type="InterPro" id="IPR036770">
    <property type="entry name" value="Ankyrin_rpt-contain_sf"/>
</dbReference>
<keyword evidence="1" id="KW-0677">Repeat</keyword>
<reference evidence="4" key="1">
    <citation type="journal article" date="2020" name="Stud. Mycol.">
        <title>101 Dothideomycetes genomes: a test case for predicting lifestyles and emergence of pathogens.</title>
        <authorList>
            <person name="Haridas S."/>
            <person name="Albert R."/>
            <person name="Binder M."/>
            <person name="Bloem J."/>
            <person name="Labutti K."/>
            <person name="Salamov A."/>
            <person name="Andreopoulos B."/>
            <person name="Baker S."/>
            <person name="Barry K."/>
            <person name="Bills G."/>
            <person name="Bluhm B."/>
            <person name="Cannon C."/>
            <person name="Castanera R."/>
            <person name="Culley D."/>
            <person name="Daum C."/>
            <person name="Ezra D."/>
            <person name="Gonzalez J."/>
            <person name="Henrissat B."/>
            <person name="Kuo A."/>
            <person name="Liang C."/>
            <person name="Lipzen A."/>
            <person name="Lutzoni F."/>
            <person name="Magnuson J."/>
            <person name="Mondo S."/>
            <person name="Nolan M."/>
            <person name="Ohm R."/>
            <person name="Pangilinan J."/>
            <person name="Park H.-J."/>
            <person name="Ramirez L."/>
            <person name="Alfaro M."/>
            <person name="Sun H."/>
            <person name="Tritt A."/>
            <person name="Yoshinaga Y."/>
            <person name="Zwiers L.-H."/>
            <person name="Turgeon B."/>
            <person name="Goodwin S."/>
            <person name="Spatafora J."/>
            <person name="Crous P."/>
            <person name="Grigoriev I."/>
        </authorList>
    </citation>
    <scope>NUCLEOTIDE SEQUENCE</scope>
    <source>
        <strain evidence="4">CBS 122681</strain>
    </source>
</reference>
<dbReference type="PANTHER" id="PTHR24123:SF33">
    <property type="entry name" value="PROTEIN HOS4"/>
    <property type="match status" value="1"/>
</dbReference>
<feature type="repeat" description="ANK" evidence="3">
    <location>
        <begin position="242"/>
        <end position="274"/>
    </location>
</feature>
<sequence>MATYSAPAALLLAFCKSGEQEEILALLQDNATLSTVFSRETVPRFPDTSGTFARITREYFILERMLAAAAGGGHVDLVSVLLNFGQQHGVAAPYMITTDVVSAALHQLRDTLDLLLAFQRVQPEVFSMRLPMGRHVLESVFLGVKLEPQARLRLLRHMMDMGFDPNLRLSHHSGQHGVLLYKASRLTYGEMVECMLQHGAIIAKSKAQRGAARFGRVDVLEVLLRYGADLNECSEVKDFDGPAGAALHVAAANGRAETVRWLVENGADPMMKNCDGLTPGDLLPGEDNEIALILGITT</sequence>
<dbReference type="PROSITE" id="PS50297">
    <property type="entry name" value="ANK_REP_REGION"/>
    <property type="match status" value="1"/>
</dbReference>
<dbReference type="AlphaFoldDB" id="A0A6A6TET5"/>